<gene>
    <name evidence="1" type="ORF">Godav_027245</name>
</gene>
<keyword evidence="2" id="KW-1185">Reference proteome</keyword>
<dbReference type="Proteomes" id="UP000593561">
    <property type="component" value="Unassembled WGS sequence"/>
</dbReference>
<name>A0A7J8RVD9_GOSDV</name>
<accession>A0A7J8RVD9</accession>
<feature type="non-terminal residue" evidence="1">
    <location>
        <position position="38"/>
    </location>
</feature>
<protein>
    <submittedName>
        <fullName evidence="1">Uncharacterized protein</fullName>
    </submittedName>
</protein>
<evidence type="ECO:0000313" key="2">
    <source>
        <dbReference type="Proteomes" id="UP000593561"/>
    </source>
</evidence>
<dbReference type="AlphaFoldDB" id="A0A7J8RVD9"/>
<evidence type="ECO:0000313" key="1">
    <source>
        <dbReference type="EMBL" id="MBA0617827.1"/>
    </source>
</evidence>
<organism evidence="1 2">
    <name type="scientific">Gossypium davidsonii</name>
    <name type="common">Davidson's cotton</name>
    <name type="synonym">Gossypium klotzschianum subsp. davidsonii</name>
    <dbReference type="NCBI Taxonomy" id="34287"/>
    <lineage>
        <taxon>Eukaryota</taxon>
        <taxon>Viridiplantae</taxon>
        <taxon>Streptophyta</taxon>
        <taxon>Embryophyta</taxon>
        <taxon>Tracheophyta</taxon>
        <taxon>Spermatophyta</taxon>
        <taxon>Magnoliopsida</taxon>
        <taxon>eudicotyledons</taxon>
        <taxon>Gunneridae</taxon>
        <taxon>Pentapetalae</taxon>
        <taxon>rosids</taxon>
        <taxon>malvids</taxon>
        <taxon>Malvales</taxon>
        <taxon>Malvaceae</taxon>
        <taxon>Malvoideae</taxon>
        <taxon>Gossypium</taxon>
    </lineage>
</organism>
<comment type="caution">
    <text evidence="1">The sequence shown here is derived from an EMBL/GenBank/DDBJ whole genome shotgun (WGS) entry which is preliminary data.</text>
</comment>
<proteinExistence type="predicted"/>
<dbReference type="EMBL" id="JABFAC010000007">
    <property type="protein sequence ID" value="MBA0617827.1"/>
    <property type="molecule type" value="Genomic_DNA"/>
</dbReference>
<sequence length="38" mass="4424">MLMKSGRYMIDAPKLGKSEFRHIQRNVNKVVDCITKTD</sequence>
<reference evidence="1 2" key="1">
    <citation type="journal article" date="2019" name="Genome Biol. Evol.">
        <title>Insights into the evolution of the New World diploid cottons (Gossypium, subgenus Houzingenia) based on genome sequencing.</title>
        <authorList>
            <person name="Grover C.E."/>
            <person name="Arick M.A. 2nd"/>
            <person name="Thrash A."/>
            <person name="Conover J.L."/>
            <person name="Sanders W.S."/>
            <person name="Peterson D.G."/>
            <person name="Frelichowski J.E."/>
            <person name="Scheffler J.A."/>
            <person name="Scheffler B.E."/>
            <person name="Wendel J.F."/>
        </authorList>
    </citation>
    <scope>NUCLEOTIDE SEQUENCE [LARGE SCALE GENOMIC DNA]</scope>
    <source>
        <strain evidence="1">27</strain>
        <tissue evidence="1">Leaf</tissue>
    </source>
</reference>